<sequence length="167" mass="19770">MKWNLNKGMFLETVINHANKYYLNNNIALVSKINVNINLVKIEDKQITKANFSQNFNCDYIGLFQGTYLEFEAKETYKDHFSFINLKKHQEEKLVSVTQNFGLGFVIIYFHNFDQYFCVNILKLVWQAKENKKIPYLWFKENAIEIFMKNGLLLDYLSGVSRLINCI</sequence>
<evidence type="ECO:0000256" key="7">
    <source>
        <dbReference type="ARBA" id="ARBA00022801"/>
    </source>
</evidence>
<evidence type="ECO:0000256" key="11">
    <source>
        <dbReference type="ARBA" id="ARBA00023447"/>
    </source>
</evidence>
<dbReference type="GO" id="GO:0008821">
    <property type="term" value="F:crossover junction DNA endonuclease activity"/>
    <property type="evidence" value="ECO:0007669"/>
    <property type="project" value="UniProtKB-EC"/>
</dbReference>
<dbReference type="PATRIC" id="fig|1276257.3.peg.263"/>
<gene>
    <name evidence="13 14" type="primary">recU</name>
    <name evidence="14" type="ORF">SSABA_v1c02570</name>
</gene>
<dbReference type="OrthoDB" id="9783592at2"/>
<dbReference type="GO" id="GO:0006281">
    <property type="term" value="P:DNA repair"/>
    <property type="evidence" value="ECO:0007669"/>
    <property type="project" value="UniProtKB-UniRule"/>
</dbReference>
<proteinExistence type="inferred from homology"/>
<evidence type="ECO:0000256" key="9">
    <source>
        <dbReference type="ARBA" id="ARBA00023172"/>
    </source>
</evidence>
<evidence type="ECO:0000313" key="14">
    <source>
        <dbReference type="EMBL" id="AHI53669.1"/>
    </source>
</evidence>
<dbReference type="HAMAP" id="MF_00130">
    <property type="entry name" value="RecU"/>
    <property type="match status" value="1"/>
</dbReference>
<dbReference type="EMBL" id="CP006934">
    <property type="protein sequence ID" value="AHI53669.1"/>
    <property type="molecule type" value="Genomic_DNA"/>
</dbReference>
<keyword evidence="10 13" id="KW-0234">DNA repair</keyword>
<dbReference type="GO" id="GO:0003676">
    <property type="term" value="F:nucleic acid binding"/>
    <property type="evidence" value="ECO:0007669"/>
    <property type="project" value="InterPro"/>
</dbReference>
<keyword evidence="3 13" id="KW-0540">Nuclease</keyword>
<feature type="binding site" evidence="13">
    <location>
        <position position="72"/>
    </location>
    <ligand>
        <name>Mg(2+)</name>
        <dbReference type="ChEBI" id="CHEBI:18420"/>
    </ligand>
</feature>
<organism evidence="14 15">
    <name type="scientific">Spiroplasma sabaudiense Ar-1343</name>
    <dbReference type="NCBI Taxonomy" id="1276257"/>
    <lineage>
        <taxon>Bacteria</taxon>
        <taxon>Bacillati</taxon>
        <taxon>Mycoplasmatota</taxon>
        <taxon>Mollicutes</taxon>
        <taxon>Entomoplasmatales</taxon>
        <taxon>Spiroplasmataceae</taxon>
        <taxon>Spiroplasma</taxon>
    </lineage>
</organism>
<evidence type="ECO:0000256" key="4">
    <source>
        <dbReference type="ARBA" id="ARBA00022723"/>
    </source>
</evidence>
<keyword evidence="7 13" id="KW-0378">Hydrolase</keyword>
<comment type="caution">
    <text evidence="13">Lacks conserved residue(s) required for the propagation of feature annotation.</text>
</comment>
<evidence type="ECO:0000256" key="2">
    <source>
        <dbReference type="ARBA" id="ARBA00022490"/>
    </source>
</evidence>
<comment type="similarity">
    <text evidence="11 13">Belongs to the RecU family.</text>
</comment>
<dbReference type="STRING" id="1276257.SSABA_v1c02570"/>
<comment type="function">
    <text evidence="13">Endonuclease that resolves Holliday junction intermediates in genetic recombination. Cleaves mobile four-strand junctions by introducing symmetrical nicks in paired strands. Promotes annealing of linear ssDNA with homologous dsDNA. Required for DNA repair, homologous recombination and chromosome segregation.</text>
</comment>
<evidence type="ECO:0000256" key="6">
    <source>
        <dbReference type="ARBA" id="ARBA00022763"/>
    </source>
</evidence>
<evidence type="ECO:0000256" key="1">
    <source>
        <dbReference type="ARBA" id="ARBA00004496"/>
    </source>
</evidence>
<keyword evidence="2 13" id="KW-0963">Cytoplasm</keyword>
<dbReference type="InterPro" id="IPR011335">
    <property type="entry name" value="Restrct_endonuc-II-like"/>
</dbReference>
<evidence type="ECO:0000256" key="3">
    <source>
        <dbReference type="ARBA" id="ARBA00022722"/>
    </source>
</evidence>
<dbReference type="Proteomes" id="UP000019265">
    <property type="component" value="Chromosome"/>
</dbReference>
<comment type="catalytic activity">
    <reaction evidence="13">
        <text>Endonucleolytic cleavage at a junction such as a reciprocal single-stranded crossover between two homologous DNA duplexes (Holliday junction).</text>
        <dbReference type="EC" id="3.1.21.10"/>
    </reaction>
</comment>
<comment type="cofactor">
    <cofactor evidence="13">
        <name>Mg(2+)</name>
        <dbReference type="ChEBI" id="CHEBI:18420"/>
    </cofactor>
    <text evidence="13">Binds 1 Mg(2+) ion per subunit.</text>
</comment>
<dbReference type="RefSeq" id="WP_025250805.1">
    <property type="nucleotide sequence ID" value="NZ_CP006934.1"/>
</dbReference>
<evidence type="ECO:0000256" key="8">
    <source>
        <dbReference type="ARBA" id="ARBA00022842"/>
    </source>
</evidence>
<dbReference type="InterPro" id="IPR004612">
    <property type="entry name" value="Resolv_RecU"/>
</dbReference>
<dbReference type="Pfam" id="PF03838">
    <property type="entry name" value="RecU"/>
    <property type="match status" value="1"/>
</dbReference>
<name>W6AIY3_9MOLU</name>
<dbReference type="GO" id="GO:0007059">
    <property type="term" value="P:chromosome segregation"/>
    <property type="evidence" value="ECO:0007669"/>
    <property type="project" value="UniProtKB-UniRule"/>
</dbReference>
<evidence type="ECO:0000256" key="13">
    <source>
        <dbReference type="HAMAP-Rule" id="MF_00130"/>
    </source>
</evidence>
<dbReference type="GO" id="GO:0000287">
    <property type="term" value="F:magnesium ion binding"/>
    <property type="evidence" value="ECO:0007669"/>
    <property type="project" value="UniProtKB-UniRule"/>
</dbReference>
<evidence type="ECO:0000256" key="12">
    <source>
        <dbReference type="ARBA" id="ARBA00029523"/>
    </source>
</evidence>
<dbReference type="InterPro" id="IPR011856">
    <property type="entry name" value="tRNA_endonuc-like_dom_sf"/>
</dbReference>
<dbReference type="GO" id="GO:0006310">
    <property type="term" value="P:DNA recombination"/>
    <property type="evidence" value="ECO:0007669"/>
    <property type="project" value="UniProtKB-UniRule"/>
</dbReference>
<dbReference type="AlphaFoldDB" id="W6AIY3"/>
<dbReference type="Gene3D" id="3.40.1350.10">
    <property type="match status" value="1"/>
</dbReference>
<dbReference type="HOGENOM" id="CLU_096340_2_0_14"/>
<dbReference type="KEGG" id="ssab:SSABA_v1c02570"/>
<evidence type="ECO:0000256" key="5">
    <source>
        <dbReference type="ARBA" id="ARBA00022759"/>
    </source>
</evidence>
<feature type="binding site" evidence="13">
    <location>
        <position position="59"/>
    </location>
    <ligand>
        <name>Mg(2+)</name>
        <dbReference type="ChEBI" id="CHEBI:18420"/>
    </ligand>
</feature>
<keyword evidence="5 13" id="KW-0255">Endonuclease</keyword>
<dbReference type="EC" id="3.1.21.10" evidence="13"/>
<protein>
    <recommendedName>
        <fullName evidence="12 13">Holliday junction resolvase RecU</fullName>
        <ecNumber evidence="13">3.1.21.10</ecNumber>
    </recommendedName>
    <alternativeName>
        <fullName evidence="13">Recombination protein U homolog</fullName>
    </alternativeName>
</protein>
<reference evidence="14 15" key="1">
    <citation type="journal article" date="2014" name="Genome Biol. Evol.">
        <title>Molecular evolution of the substrate utilization strategies and putative virulence factors in mosquito-associated Spiroplasma species.</title>
        <authorList>
            <person name="Chang T.H."/>
            <person name="Lo W.S."/>
            <person name="Ku C."/>
            <person name="Chen L.L."/>
            <person name="Kuo C.H."/>
        </authorList>
    </citation>
    <scope>NUCLEOTIDE SEQUENCE [LARGE SCALE GENOMIC DNA]</scope>
    <source>
        <strain evidence="14">Ar-1343</strain>
    </source>
</reference>
<keyword evidence="4 13" id="KW-0479">Metal-binding</keyword>
<feature type="binding site" evidence="13">
    <location>
        <position position="90"/>
    </location>
    <ligand>
        <name>Mg(2+)</name>
        <dbReference type="ChEBI" id="CHEBI:18420"/>
    </ligand>
</feature>
<comment type="subcellular location">
    <subcellularLocation>
        <location evidence="1 13">Cytoplasm</location>
    </subcellularLocation>
</comment>
<keyword evidence="8 13" id="KW-0460">Magnesium</keyword>
<dbReference type="SUPFAM" id="SSF52980">
    <property type="entry name" value="Restriction endonuclease-like"/>
    <property type="match status" value="1"/>
</dbReference>
<feature type="site" description="Transition state stabilizer" evidence="13">
    <location>
        <position position="74"/>
    </location>
</feature>
<keyword evidence="6 13" id="KW-0227">DNA damage</keyword>
<dbReference type="CDD" id="cd22354">
    <property type="entry name" value="RecU-like"/>
    <property type="match status" value="1"/>
</dbReference>
<evidence type="ECO:0000256" key="10">
    <source>
        <dbReference type="ARBA" id="ARBA00023204"/>
    </source>
</evidence>
<accession>W6AIY3</accession>
<keyword evidence="15" id="KW-1185">Reference proteome</keyword>
<dbReference type="eggNOG" id="COG3331">
    <property type="taxonomic scope" value="Bacteria"/>
</dbReference>
<dbReference type="GO" id="GO:0005737">
    <property type="term" value="C:cytoplasm"/>
    <property type="evidence" value="ECO:0007669"/>
    <property type="project" value="UniProtKB-SubCell"/>
</dbReference>
<evidence type="ECO:0000313" key="15">
    <source>
        <dbReference type="Proteomes" id="UP000019265"/>
    </source>
</evidence>
<keyword evidence="9 13" id="KW-0233">DNA recombination</keyword>